<evidence type="ECO:0000313" key="3">
    <source>
        <dbReference type="Proteomes" id="UP000606935"/>
    </source>
</evidence>
<sequence length="281" mass="32249">MRFCYFLLMLALFAPGPKASAEQSLTYPRPARQDSTIIDYPQALLKGALSAAGLPYKLQASSESLVQSRALKQLEDDQGIDVVWTMTSIEREKNLLPVRIPIYKGLYGWRLLLIKPQSQSLLEEVSDLSGLARLPLLQGRGWPDTHVLLANGLRVYGTPHIEGLFDMLQHDRGVAFPRSVLEIWREQDYYQHDLVVEKHLVLYYPTAMYFFFRKSDQKLATGVTSGLLRMQESGEFDRLFTLYHQHAVDKAGLAQRKVLSLWNPLLPQATPLEQERFWYRP</sequence>
<comment type="caution">
    <text evidence="2">The sequence shown here is derived from an EMBL/GenBank/DDBJ whole genome shotgun (WGS) entry which is preliminary data.</text>
</comment>
<organism evidence="2 3">
    <name type="scientific">Bowmanella pacifica</name>
    <dbReference type="NCBI Taxonomy" id="502051"/>
    <lineage>
        <taxon>Bacteria</taxon>
        <taxon>Pseudomonadati</taxon>
        <taxon>Pseudomonadota</taxon>
        <taxon>Gammaproteobacteria</taxon>
        <taxon>Alteromonadales</taxon>
        <taxon>Alteromonadaceae</taxon>
        <taxon>Bowmanella</taxon>
    </lineage>
</organism>
<feature type="chain" id="PRO_5037892768" description="Solute-binding protein family 3/N-terminal domain-containing protein" evidence="1">
    <location>
        <begin position="22"/>
        <end position="281"/>
    </location>
</feature>
<evidence type="ECO:0000256" key="1">
    <source>
        <dbReference type="SAM" id="SignalP"/>
    </source>
</evidence>
<dbReference type="SUPFAM" id="SSF53850">
    <property type="entry name" value="Periplasmic binding protein-like II"/>
    <property type="match status" value="1"/>
</dbReference>
<dbReference type="Proteomes" id="UP000606935">
    <property type="component" value="Unassembled WGS sequence"/>
</dbReference>
<evidence type="ECO:0008006" key="4">
    <source>
        <dbReference type="Google" id="ProtNLM"/>
    </source>
</evidence>
<protein>
    <recommendedName>
        <fullName evidence="4">Solute-binding protein family 3/N-terminal domain-containing protein</fullName>
    </recommendedName>
</protein>
<dbReference type="EMBL" id="BMLS01000003">
    <property type="protein sequence ID" value="GGO69850.1"/>
    <property type="molecule type" value="Genomic_DNA"/>
</dbReference>
<keyword evidence="1" id="KW-0732">Signal</keyword>
<feature type="signal peptide" evidence="1">
    <location>
        <begin position="1"/>
        <end position="21"/>
    </location>
</feature>
<dbReference type="AlphaFoldDB" id="A0A918DKC4"/>
<gene>
    <name evidence="2" type="ORF">GCM10010982_21970</name>
</gene>
<reference evidence="2" key="2">
    <citation type="submission" date="2020-09" db="EMBL/GenBank/DDBJ databases">
        <authorList>
            <person name="Sun Q."/>
            <person name="Zhou Y."/>
        </authorList>
    </citation>
    <scope>NUCLEOTIDE SEQUENCE</scope>
    <source>
        <strain evidence="2">CGMCC 1.7086</strain>
    </source>
</reference>
<name>A0A918DKC4_9ALTE</name>
<reference evidence="2" key="1">
    <citation type="journal article" date="2014" name="Int. J. Syst. Evol. Microbiol.">
        <title>Complete genome sequence of Corynebacterium casei LMG S-19264T (=DSM 44701T), isolated from a smear-ripened cheese.</title>
        <authorList>
            <consortium name="US DOE Joint Genome Institute (JGI-PGF)"/>
            <person name="Walter F."/>
            <person name="Albersmeier A."/>
            <person name="Kalinowski J."/>
            <person name="Ruckert C."/>
        </authorList>
    </citation>
    <scope>NUCLEOTIDE SEQUENCE</scope>
    <source>
        <strain evidence="2">CGMCC 1.7086</strain>
    </source>
</reference>
<accession>A0A918DKC4</accession>
<evidence type="ECO:0000313" key="2">
    <source>
        <dbReference type="EMBL" id="GGO69850.1"/>
    </source>
</evidence>
<keyword evidence="3" id="KW-1185">Reference proteome</keyword>
<proteinExistence type="predicted"/>